<evidence type="ECO:0008006" key="4">
    <source>
        <dbReference type="Google" id="ProtNLM"/>
    </source>
</evidence>
<dbReference type="InParanoid" id="A0A084QV23"/>
<evidence type="ECO:0000256" key="1">
    <source>
        <dbReference type="SAM" id="SignalP"/>
    </source>
</evidence>
<name>A0A084QV23_STAC4</name>
<feature type="chain" id="PRO_5001779855" description="Secreted protein" evidence="1">
    <location>
        <begin position="17"/>
        <end position="204"/>
    </location>
</feature>
<dbReference type="HOGENOM" id="CLU_1344024_0_0_1"/>
<keyword evidence="3" id="KW-1185">Reference proteome</keyword>
<keyword evidence="1" id="KW-0732">Signal</keyword>
<evidence type="ECO:0000313" key="2">
    <source>
        <dbReference type="EMBL" id="KFA67808.1"/>
    </source>
</evidence>
<sequence length="204" mass="21997">MSSLLLPSRVTRLALAFCGACPVCLPSPARLADFAGPTAPVPPPRIGPSNDCRCGDGCRRRELRWKPPLASQQMLCTMCQHMKVDHPLSRFCLVDCLKSPSAVLAGSCCRGLLSGSFKDNCCPTCRTRPSISSSNLVRYACLLPSLEIGLALSGRCRPVAFCQIFRWIPVPPRTPSGLCEQGKQPQLISVRLLCSGPLGSMRSP</sequence>
<protein>
    <recommendedName>
        <fullName evidence="4">Secreted protein</fullName>
    </recommendedName>
</protein>
<dbReference type="AlphaFoldDB" id="A0A084QV23"/>
<reference evidence="2 3" key="1">
    <citation type="journal article" date="2014" name="BMC Genomics">
        <title>Comparative genome sequencing reveals chemotype-specific gene clusters in the toxigenic black mold Stachybotrys.</title>
        <authorList>
            <person name="Semeiks J."/>
            <person name="Borek D."/>
            <person name="Otwinowski Z."/>
            <person name="Grishin N.V."/>
        </authorList>
    </citation>
    <scope>NUCLEOTIDE SEQUENCE [LARGE SCALE GENOMIC DNA]</scope>
    <source>
        <strain evidence="2 3">IBT 40285</strain>
    </source>
</reference>
<evidence type="ECO:0000313" key="3">
    <source>
        <dbReference type="Proteomes" id="UP000028524"/>
    </source>
</evidence>
<feature type="signal peptide" evidence="1">
    <location>
        <begin position="1"/>
        <end position="16"/>
    </location>
</feature>
<proteinExistence type="predicted"/>
<accession>A0A084QV23</accession>
<gene>
    <name evidence="2" type="ORF">S40285_10221</name>
</gene>
<dbReference type="Proteomes" id="UP000028524">
    <property type="component" value="Unassembled WGS sequence"/>
</dbReference>
<organism evidence="2 3">
    <name type="scientific">Stachybotrys chlorohalonatus (strain IBT 40285)</name>
    <dbReference type="NCBI Taxonomy" id="1283841"/>
    <lineage>
        <taxon>Eukaryota</taxon>
        <taxon>Fungi</taxon>
        <taxon>Dikarya</taxon>
        <taxon>Ascomycota</taxon>
        <taxon>Pezizomycotina</taxon>
        <taxon>Sordariomycetes</taxon>
        <taxon>Hypocreomycetidae</taxon>
        <taxon>Hypocreales</taxon>
        <taxon>Stachybotryaceae</taxon>
        <taxon>Stachybotrys</taxon>
    </lineage>
</organism>
<dbReference type="EMBL" id="KL660107">
    <property type="protein sequence ID" value="KFA67808.1"/>
    <property type="molecule type" value="Genomic_DNA"/>
</dbReference>